<dbReference type="PRINTS" id="PR00035">
    <property type="entry name" value="HTHGNTR"/>
</dbReference>
<dbReference type="InterPro" id="IPR036390">
    <property type="entry name" value="WH_DNA-bd_sf"/>
</dbReference>
<proteinExistence type="predicted"/>
<dbReference type="GO" id="GO:0003677">
    <property type="term" value="F:DNA binding"/>
    <property type="evidence" value="ECO:0007669"/>
    <property type="project" value="UniProtKB-KW"/>
</dbReference>
<accession>A0A0B0IIB9</accession>
<dbReference type="PANTHER" id="PTHR43537:SF5">
    <property type="entry name" value="UXU OPERON TRANSCRIPTIONAL REGULATOR"/>
    <property type="match status" value="1"/>
</dbReference>
<dbReference type="Proteomes" id="UP000030832">
    <property type="component" value="Unassembled WGS sequence"/>
</dbReference>
<dbReference type="PROSITE" id="PS50949">
    <property type="entry name" value="HTH_GNTR"/>
    <property type="match status" value="1"/>
</dbReference>
<dbReference type="InterPro" id="IPR000524">
    <property type="entry name" value="Tscrpt_reg_HTH_GntR"/>
</dbReference>
<keyword evidence="2" id="KW-0238">DNA-binding</keyword>
<keyword evidence="6" id="KW-1185">Reference proteome</keyword>
<reference evidence="5 6" key="1">
    <citation type="submission" date="2014-09" db="EMBL/GenBank/DDBJ databases">
        <title>Genome sequencing and annotation of Bacillus Okhensis strain Kh10-101T.</title>
        <authorList>
            <person name="Prakash J.S."/>
        </authorList>
    </citation>
    <scope>NUCLEOTIDE SEQUENCE [LARGE SCALE GENOMIC DNA]</scope>
    <source>
        <strain evidence="6">Kh10-101T</strain>
    </source>
</reference>
<evidence type="ECO:0000313" key="6">
    <source>
        <dbReference type="Proteomes" id="UP000030832"/>
    </source>
</evidence>
<dbReference type="Pfam" id="PF00392">
    <property type="entry name" value="GntR"/>
    <property type="match status" value="1"/>
</dbReference>
<dbReference type="SUPFAM" id="SSF46785">
    <property type="entry name" value="Winged helix' DNA-binding domain"/>
    <property type="match status" value="1"/>
</dbReference>
<evidence type="ECO:0000259" key="4">
    <source>
        <dbReference type="PROSITE" id="PS50949"/>
    </source>
</evidence>
<dbReference type="AlphaFoldDB" id="A0A0B0IIB9"/>
<evidence type="ECO:0000256" key="3">
    <source>
        <dbReference type="ARBA" id="ARBA00023163"/>
    </source>
</evidence>
<dbReference type="Gene3D" id="1.10.10.10">
    <property type="entry name" value="Winged helix-like DNA-binding domain superfamily/Winged helix DNA-binding domain"/>
    <property type="match status" value="1"/>
</dbReference>
<dbReference type="PANTHER" id="PTHR43537">
    <property type="entry name" value="TRANSCRIPTIONAL REGULATOR, GNTR FAMILY"/>
    <property type="match status" value="1"/>
</dbReference>
<dbReference type="Gene3D" id="1.20.120.530">
    <property type="entry name" value="GntR ligand-binding domain-like"/>
    <property type="match status" value="1"/>
</dbReference>
<dbReference type="EMBL" id="JRJU01000005">
    <property type="protein sequence ID" value="KHF41055.1"/>
    <property type="molecule type" value="Genomic_DNA"/>
</dbReference>
<dbReference type="InterPro" id="IPR036388">
    <property type="entry name" value="WH-like_DNA-bd_sf"/>
</dbReference>
<dbReference type="SMART" id="SM00345">
    <property type="entry name" value="HTH_GNTR"/>
    <property type="match status" value="1"/>
</dbReference>
<dbReference type="InterPro" id="IPR008920">
    <property type="entry name" value="TF_FadR/GntR_C"/>
</dbReference>
<organism evidence="5 6">
    <name type="scientific">Halalkalibacter okhensis</name>
    <dbReference type="NCBI Taxonomy" id="333138"/>
    <lineage>
        <taxon>Bacteria</taxon>
        <taxon>Bacillati</taxon>
        <taxon>Bacillota</taxon>
        <taxon>Bacilli</taxon>
        <taxon>Bacillales</taxon>
        <taxon>Bacillaceae</taxon>
        <taxon>Halalkalibacter</taxon>
    </lineage>
</organism>
<dbReference type="eggNOG" id="COG2186">
    <property type="taxonomic scope" value="Bacteria"/>
</dbReference>
<dbReference type="CDD" id="cd07377">
    <property type="entry name" value="WHTH_GntR"/>
    <property type="match status" value="1"/>
</dbReference>
<dbReference type="STRING" id="333138.LQ50_06615"/>
<feature type="domain" description="HTH gntR-type" evidence="4">
    <location>
        <begin position="6"/>
        <end position="74"/>
    </location>
</feature>
<dbReference type="GO" id="GO:0003700">
    <property type="term" value="F:DNA-binding transcription factor activity"/>
    <property type="evidence" value="ECO:0007669"/>
    <property type="project" value="InterPro"/>
</dbReference>
<name>A0A0B0IIB9_9BACI</name>
<sequence>MSSEQPKVYLEVIKQINNIINEDQLASGDKLPSERELSDRLDVGRSSVREALRALELLDLIETRRGEGTYIKAFGSYRLVEILLSFLLKDDNARKDLTETRRIVELEALKLACERITDEAIEQLHLLVNQAKEEWSHGDLPVEVDYLFHKTIVEASHNRLLLNLWVSLVQYNKVAIERSLKREGRMPVSLNEHEEIYYALKSRNQQRATEAMRRHLENSRF</sequence>
<protein>
    <submittedName>
        <fullName evidence="5">Transcriptional regulator</fullName>
    </submittedName>
</protein>
<dbReference type="RefSeq" id="WP_034627174.1">
    <property type="nucleotide sequence ID" value="NZ_JRJU01000005.1"/>
</dbReference>
<keyword evidence="1" id="KW-0805">Transcription regulation</keyword>
<dbReference type="InterPro" id="IPR011711">
    <property type="entry name" value="GntR_C"/>
</dbReference>
<comment type="caution">
    <text evidence="5">The sequence shown here is derived from an EMBL/GenBank/DDBJ whole genome shotgun (WGS) entry which is preliminary data.</text>
</comment>
<dbReference type="Pfam" id="PF07729">
    <property type="entry name" value="FCD"/>
    <property type="match status" value="1"/>
</dbReference>
<evidence type="ECO:0000313" key="5">
    <source>
        <dbReference type="EMBL" id="KHF41055.1"/>
    </source>
</evidence>
<dbReference type="SUPFAM" id="SSF48008">
    <property type="entry name" value="GntR ligand-binding domain-like"/>
    <property type="match status" value="1"/>
</dbReference>
<evidence type="ECO:0000256" key="2">
    <source>
        <dbReference type="ARBA" id="ARBA00023125"/>
    </source>
</evidence>
<keyword evidence="3" id="KW-0804">Transcription</keyword>
<dbReference type="OrthoDB" id="9799482at2"/>
<evidence type="ECO:0000256" key="1">
    <source>
        <dbReference type="ARBA" id="ARBA00023015"/>
    </source>
</evidence>
<gene>
    <name evidence="5" type="ORF">LQ50_06615</name>
</gene>
<dbReference type="SMART" id="SM00895">
    <property type="entry name" value="FCD"/>
    <property type="match status" value="1"/>
</dbReference>